<dbReference type="InterPro" id="IPR005320">
    <property type="entry name" value="Peptidase_S51"/>
</dbReference>
<dbReference type="InterPro" id="IPR029062">
    <property type="entry name" value="Class_I_gatase-like"/>
</dbReference>
<protein>
    <submittedName>
        <fullName evidence="5">Type 1 glutamine amidotransferase-like domain-containing protein</fullName>
    </submittedName>
</protein>
<evidence type="ECO:0000313" key="5">
    <source>
        <dbReference type="EMBL" id="MBS4182014.1"/>
    </source>
</evidence>
<name>A0A942SXG7_9BACI</name>
<evidence type="ECO:0000256" key="1">
    <source>
        <dbReference type="ARBA" id="ARBA00006534"/>
    </source>
</evidence>
<keyword evidence="3" id="KW-0378">Hydrolase</keyword>
<dbReference type="SUPFAM" id="SSF52317">
    <property type="entry name" value="Class I glutamine amidotransferase-like"/>
    <property type="match status" value="1"/>
</dbReference>
<dbReference type="EMBL" id="JAGYPE010000002">
    <property type="protein sequence ID" value="MBS4182014.1"/>
    <property type="molecule type" value="Genomic_DNA"/>
</dbReference>
<organism evidence="5">
    <name type="scientific">Neobacillus citreus</name>
    <dbReference type="NCBI Taxonomy" id="2833578"/>
    <lineage>
        <taxon>Bacteria</taxon>
        <taxon>Bacillati</taxon>
        <taxon>Bacillota</taxon>
        <taxon>Bacilli</taxon>
        <taxon>Bacillales</taxon>
        <taxon>Bacillaceae</taxon>
        <taxon>Neobacillus</taxon>
    </lineage>
</organism>
<comment type="similarity">
    <text evidence="1">Belongs to the peptidase S51 family.</text>
</comment>
<keyword evidence="4" id="KW-0720">Serine protease</keyword>
<sequence>MEILLLSRHTGAVAPFLAAAVGAGRGRLRLGYVDDAQRSFAQAPFVEAERAAVDGLGHDVVRITVRDTTPAELDALLAGLDALYVASGSTFALLESLRTTGNAEVIVAHVRRGLPYIGASAGSIVAGPDATPASLLDDPADGPSLTDLGGLGLVDQTVVPHADGQLAPYPPELIQETLDTYGHEYELVPLRDDQALRVDDSGARAIDSGS</sequence>
<evidence type="ECO:0000256" key="2">
    <source>
        <dbReference type="ARBA" id="ARBA00022670"/>
    </source>
</evidence>
<proteinExistence type="inferred from homology"/>
<dbReference type="AlphaFoldDB" id="A0A942SXG7"/>
<accession>A0A942SXG7</accession>
<comment type="caution">
    <text evidence="5">The sequence shown here is derived from an EMBL/GenBank/DDBJ whole genome shotgun (WGS) entry which is preliminary data.</text>
</comment>
<dbReference type="Pfam" id="PF03575">
    <property type="entry name" value="Peptidase_S51"/>
    <property type="match status" value="1"/>
</dbReference>
<dbReference type="PANTHER" id="PTHR20842">
    <property type="entry name" value="PROTEASE S51 ALPHA-ASPARTYL DIPEPTIDASE"/>
    <property type="match status" value="1"/>
</dbReference>
<gene>
    <name evidence="5" type="ORF">KHB02_11525</name>
</gene>
<keyword evidence="2" id="KW-0645">Protease</keyword>
<dbReference type="Gene3D" id="3.40.50.880">
    <property type="match status" value="1"/>
</dbReference>
<dbReference type="PANTHER" id="PTHR20842:SF0">
    <property type="entry name" value="ALPHA-ASPARTYL DIPEPTIDASE"/>
    <property type="match status" value="1"/>
</dbReference>
<evidence type="ECO:0000256" key="4">
    <source>
        <dbReference type="ARBA" id="ARBA00022825"/>
    </source>
</evidence>
<keyword evidence="5" id="KW-0315">Glutamine amidotransferase</keyword>
<dbReference type="GO" id="GO:0008236">
    <property type="term" value="F:serine-type peptidase activity"/>
    <property type="evidence" value="ECO:0007669"/>
    <property type="project" value="UniProtKB-KW"/>
</dbReference>
<dbReference type="GO" id="GO:0006508">
    <property type="term" value="P:proteolysis"/>
    <property type="evidence" value="ECO:0007669"/>
    <property type="project" value="UniProtKB-KW"/>
</dbReference>
<reference evidence="5" key="1">
    <citation type="submission" date="2021-05" db="EMBL/GenBank/DDBJ databases">
        <title>Novel Bacillus species.</title>
        <authorList>
            <person name="Liu G."/>
        </authorList>
    </citation>
    <scope>NUCLEOTIDE SEQUENCE</scope>
    <source>
        <strain evidence="5">FJAT-50051</strain>
    </source>
</reference>
<evidence type="ECO:0000256" key="3">
    <source>
        <dbReference type="ARBA" id="ARBA00022801"/>
    </source>
</evidence>